<evidence type="ECO:0000313" key="2">
    <source>
        <dbReference type="Proteomes" id="UP001304683"/>
    </source>
</evidence>
<sequence length="162" mass="18044">MDGTALAPADRDKELQRRWEERIQQESGETTSYFDPAAFEWVHRDQIYATERSLVRIDKNGISVTVGTEDEEAMALLGARVEVGFAKAAMAIRASTRPDAYKLARHHGSVRRGTIRSPKLARAAAARGFGPGTLLEARWDSRSKMLVGLKPRHVKGEERAVE</sequence>
<evidence type="ECO:0000313" key="1">
    <source>
        <dbReference type="EMBL" id="WPD20197.1"/>
    </source>
</evidence>
<organism evidence="1 2">
    <name type="scientific">Thermaerobacter composti</name>
    <dbReference type="NCBI Taxonomy" id="554949"/>
    <lineage>
        <taxon>Bacteria</taxon>
        <taxon>Bacillati</taxon>
        <taxon>Bacillota</taxon>
        <taxon>Clostridia</taxon>
        <taxon>Eubacteriales</taxon>
        <taxon>Clostridiales Family XVII. Incertae Sedis</taxon>
        <taxon>Thermaerobacter</taxon>
    </lineage>
</organism>
<keyword evidence="2" id="KW-1185">Reference proteome</keyword>
<name>A0ABZ0QTY0_9FIRM</name>
<reference evidence="1 2" key="1">
    <citation type="submission" date="2023-08" db="EMBL/GenBank/DDBJ databases">
        <title>Genome sequence of Thermaerobacter compostii strain Ins1, a spore-forming filamentous bacterium isolated from a deep geothermal reservoir.</title>
        <authorList>
            <person name="Bregnard D."/>
            <person name="Gonzalez D."/>
            <person name="Junier P."/>
        </authorList>
    </citation>
    <scope>NUCLEOTIDE SEQUENCE [LARGE SCALE GENOMIC DNA]</scope>
    <source>
        <strain evidence="1 2">Ins1</strain>
    </source>
</reference>
<dbReference type="Proteomes" id="UP001304683">
    <property type="component" value="Chromosome"/>
</dbReference>
<gene>
    <name evidence="1" type="ORF">Q5761_06085</name>
</gene>
<dbReference type="RefSeq" id="WP_318751568.1">
    <property type="nucleotide sequence ID" value="NZ_CP132508.1"/>
</dbReference>
<proteinExistence type="predicted"/>
<protein>
    <submittedName>
        <fullName evidence="1">Uncharacterized protein</fullName>
    </submittedName>
</protein>
<accession>A0ABZ0QTY0</accession>
<dbReference type="EMBL" id="CP132508">
    <property type="protein sequence ID" value="WPD20197.1"/>
    <property type="molecule type" value="Genomic_DNA"/>
</dbReference>